<dbReference type="OrthoDB" id="10253869at2759"/>
<dbReference type="Gene3D" id="3.30.300.30">
    <property type="match status" value="1"/>
</dbReference>
<sequence length="582" mass="64710">MGLMQRAFLGHIRHIRRLRTSCSYLKAKQSYSHFGAPLIKPGEEKLIQYSPYEEVVLPSIPYADFIWENLEDYKEREALVCGMTGRTYTYEMVHSLSQKFGSALLRLGAKKGDVMGLVVPNIPEFVIAFMGCASIGVTLTTMNPTYRPEEIARQLDNSGAKYVMTIGLFLQNIKQSCEIYSGIQKIIVIGMEETPSDCKSFMEMAIFDDGSFFDQRETIDPHKDILALPYSSGTTGPPKGVALTHSNLVNNITQLSHPSIHNFIGDEVEQHISIAVLPFFHIFAMTCSLSAGLRFGVKLITLPKFEPEMFINSLVQYKPTHMLVVPPLVSFMTSSPLIKPSLLSSIKMLNGGASTFGPTLIEKFMNKCDSDLRFQEGYGMTECSPVTHVQPKDGIIYGSCGNLIPNTIGKIIDIDTGKVLGPGENGELCVSGPQIMQGYYKNKKATDKIIQNGWLHTGDIAYYNQDGQFYIVDRLKELIKVKGLQVAPSELEDLIRKYPGVDDVAVVGVPDERNGELPRAYVVRKNRSVMEQGIIDFVTEKVAPHKKLGAGVMFVDTLPKNQTGKILRRELKAQVFKGSFGY</sequence>
<evidence type="ECO:0000256" key="3">
    <source>
        <dbReference type="ARBA" id="ARBA00012532"/>
    </source>
</evidence>
<keyword evidence="7" id="KW-0576">Peroxisome</keyword>
<evidence type="ECO:0000256" key="2">
    <source>
        <dbReference type="ARBA" id="ARBA00006432"/>
    </source>
</evidence>
<dbReference type="InterPro" id="IPR045851">
    <property type="entry name" value="AMP-bd_C_sf"/>
</dbReference>
<dbReference type="Pfam" id="PF00501">
    <property type="entry name" value="AMP-binding"/>
    <property type="match status" value="1"/>
</dbReference>
<name>A0A0K2U4H6_LEPSM</name>
<dbReference type="GO" id="GO:0008218">
    <property type="term" value="P:bioluminescence"/>
    <property type="evidence" value="ECO:0007669"/>
    <property type="project" value="UniProtKB-KW"/>
</dbReference>
<reference evidence="13" key="1">
    <citation type="submission" date="2014-05" db="EMBL/GenBank/DDBJ databases">
        <authorList>
            <person name="Chronopoulou M."/>
        </authorList>
    </citation>
    <scope>NUCLEOTIDE SEQUENCE</scope>
    <source>
        <tissue evidence="13">Whole organism</tissue>
    </source>
</reference>
<dbReference type="Gene3D" id="2.30.38.10">
    <property type="entry name" value="Luciferase, Domain 3"/>
    <property type="match status" value="1"/>
</dbReference>
<dbReference type="PANTHER" id="PTHR24096">
    <property type="entry name" value="LONG-CHAIN-FATTY-ACID--COA LIGASE"/>
    <property type="match status" value="1"/>
</dbReference>
<keyword evidence="8" id="KW-0455">Luminescence</keyword>
<dbReference type="EMBL" id="HACA01015758">
    <property type="protein sequence ID" value="CDW33119.1"/>
    <property type="molecule type" value="Transcribed_RNA"/>
</dbReference>
<evidence type="ECO:0000256" key="9">
    <source>
        <dbReference type="ARBA" id="ARBA00023262"/>
    </source>
</evidence>
<evidence type="ECO:0000256" key="5">
    <source>
        <dbReference type="ARBA" id="ARBA00022741"/>
    </source>
</evidence>
<evidence type="ECO:0000256" key="7">
    <source>
        <dbReference type="ARBA" id="ARBA00023140"/>
    </source>
</evidence>
<evidence type="ECO:0000256" key="10">
    <source>
        <dbReference type="ARBA" id="ARBA00048497"/>
    </source>
</evidence>
<feature type="domain" description="AMP-dependent synthetase/ligase" evidence="11">
    <location>
        <begin position="68"/>
        <end position="440"/>
    </location>
</feature>
<comment type="similarity">
    <text evidence="2">Belongs to the ATP-dependent AMP-binding enzyme family.</text>
</comment>
<comment type="subcellular location">
    <subcellularLocation>
        <location evidence="1">Peroxisome</location>
    </subcellularLocation>
</comment>
<keyword evidence="5" id="KW-0547">Nucleotide-binding</keyword>
<dbReference type="InterPro" id="IPR020845">
    <property type="entry name" value="AMP-binding_CS"/>
</dbReference>
<dbReference type="AlphaFoldDB" id="A0A0K2U4H6"/>
<dbReference type="InterPro" id="IPR000873">
    <property type="entry name" value="AMP-dep_synth/lig_dom"/>
</dbReference>
<dbReference type="GO" id="GO:0005524">
    <property type="term" value="F:ATP binding"/>
    <property type="evidence" value="ECO:0007669"/>
    <property type="project" value="UniProtKB-KW"/>
</dbReference>
<evidence type="ECO:0000256" key="4">
    <source>
        <dbReference type="ARBA" id="ARBA00019043"/>
    </source>
</evidence>
<organism evidence="13">
    <name type="scientific">Lepeophtheirus salmonis</name>
    <name type="common">Salmon louse</name>
    <name type="synonym">Caligus salmonis</name>
    <dbReference type="NCBI Taxonomy" id="72036"/>
    <lineage>
        <taxon>Eukaryota</taxon>
        <taxon>Metazoa</taxon>
        <taxon>Ecdysozoa</taxon>
        <taxon>Arthropoda</taxon>
        <taxon>Crustacea</taxon>
        <taxon>Multicrustacea</taxon>
        <taxon>Hexanauplia</taxon>
        <taxon>Copepoda</taxon>
        <taxon>Siphonostomatoida</taxon>
        <taxon>Caligidae</taxon>
        <taxon>Lepeophtheirus</taxon>
    </lineage>
</organism>
<dbReference type="EMBL" id="HACA01015757">
    <property type="protein sequence ID" value="CDW33118.1"/>
    <property type="molecule type" value="Transcribed_RNA"/>
</dbReference>
<evidence type="ECO:0000256" key="8">
    <source>
        <dbReference type="ARBA" id="ARBA00023223"/>
    </source>
</evidence>
<evidence type="ECO:0000259" key="11">
    <source>
        <dbReference type="Pfam" id="PF00501"/>
    </source>
</evidence>
<dbReference type="GO" id="GO:0016405">
    <property type="term" value="F:CoA-ligase activity"/>
    <property type="evidence" value="ECO:0007669"/>
    <property type="project" value="TreeGrafter"/>
</dbReference>
<dbReference type="PROSITE" id="PS00455">
    <property type="entry name" value="AMP_BINDING"/>
    <property type="match status" value="1"/>
</dbReference>
<dbReference type="EC" id="1.13.12.7" evidence="3"/>
<accession>A0A0K2U4H6</accession>
<evidence type="ECO:0000256" key="6">
    <source>
        <dbReference type="ARBA" id="ARBA00022840"/>
    </source>
</evidence>
<dbReference type="GO" id="GO:0005777">
    <property type="term" value="C:peroxisome"/>
    <property type="evidence" value="ECO:0007669"/>
    <property type="project" value="UniProtKB-SubCell"/>
</dbReference>
<dbReference type="Pfam" id="PF13193">
    <property type="entry name" value="AMP-binding_C"/>
    <property type="match status" value="1"/>
</dbReference>
<feature type="domain" description="AMP-binding enzyme C-terminal" evidence="12">
    <location>
        <begin position="490"/>
        <end position="565"/>
    </location>
</feature>
<dbReference type="Gene3D" id="3.40.50.980">
    <property type="match status" value="2"/>
</dbReference>
<dbReference type="FunFam" id="3.40.50.12780:FF:000003">
    <property type="entry name" value="Long-chain-fatty-acid--CoA ligase FadD"/>
    <property type="match status" value="1"/>
</dbReference>
<dbReference type="SUPFAM" id="SSF56801">
    <property type="entry name" value="Acetyl-CoA synthetase-like"/>
    <property type="match status" value="1"/>
</dbReference>
<keyword evidence="6" id="KW-0067">ATP-binding</keyword>
<dbReference type="InterPro" id="IPR025110">
    <property type="entry name" value="AMP-bd_C"/>
</dbReference>
<dbReference type="FunFam" id="3.30.300.30:FF:000007">
    <property type="entry name" value="4-coumarate--CoA ligase 2"/>
    <property type="match status" value="1"/>
</dbReference>
<evidence type="ECO:0000313" key="13">
    <source>
        <dbReference type="EMBL" id="CDW33118.1"/>
    </source>
</evidence>
<protein>
    <recommendedName>
        <fullName evidence="4">Luciferin 4-monooxygenase</fullName>
        <ecNumber evidence="3">1.13.12.7</ecNumber>
    </recommendedName>
</protein>
<evidence type="ECO:0000259" key="12">
    <source>
        <dbReference type="Pfam" id="PF13193"/>
    </source>
</evidence>
<dbReference type="PANTHER" id="PTHR24096:SF422">
    <property type="entry name" value="BCDNA.GH02901"/>
    <property type="match status" value="1"/>
</dbReference>
<proteinExistence type="inferred from homology"/>
<comment type="catalytic activity">
    <reaction evidence="10">
        <text>firefly D-luciferin + ATP + O2 = firefly oxyluciferin + hnu + AMP + CO2 + diphosphate</text>
        <dbReference type="Rhea" id="RHEA:10732"/>
        <dbReference type="ChEBI" id="CHEBI:15379"/>
        <dbReference type="ChEBI" id="CHEBI:16526"/>
        <dbReference type="ChEBI" id="CHEBI:16792"/>
        <dbReference type="ChEBI" id="CHEBI:30212"/>
        <dbReference type="ChEBI" id="CHEBI:30616"/>
        <dbReference type="ChEBI" id="CHEBI:33019"/>
        <dbReference type="ChEBI" id="CHEBI:58038"/>
        <dbReference type="ChEBI" id="CHEBI:456215"/>
        <dbReference type="EC" id="1.13.12.7"/>
    </reaction>
</comment>
<keyword evidence="9" id="KW-0599">Photoprotein</keyword>
<evidence type="ECO:0000256" key="1">
    <source>
        <dbReference type="ARBA" id="ARBA00004275"/>
    </source>
</evidence>